<evidence type="ECO:0000256" key="2">
    <source>
        <dbReference type="SAM" id="SignalP"/>
    </source>
</evidence>
<gene>
    <name evidence="3" type="ORF">KK137_10805</name>
</gene>
<evidence type="ECO:0000256" key="1">
    <source>
        <dbReference type="SAM" id="MobiDB-lite"/>
    </source>
</evidence>
<evidence type="ECO:0000313" key="4">
    <source>
        <dbReference type="Proteomes" id="UP000811255"/>
    </source>
</evidence>
<keyword evidence="2" id="KW-0732">Signal</keyword>
<keyword evidence="4" id="KW-1185">Reference proteome</keyword>
<evidence type="ECO:0008006" key="5">
    <source>
        <dbReference type="Google" id="ProtNLM"/>
    </source>
</evidence>
<dbReference type="Proteomes" id="UP000811255">
    <property type="component" value="Unassembled WGS sequence"/>
</dbReference>
<feature type="chain" id="PRO_5046071905" description="Lipoprotein" evidence="2">
    <location>
        <begin position="22"/>
        <end position="92"/>
    </location>
</feature>
<dbReference type="EMBL" id="JAHFVK010000002">
    <property type="protein sequence ID" value="MBT2134825.1"/>
    <property type="molecule type" value="Genomic_DNA"/>
</dbReference>
<dbReference type="RefSeq" id="WP_214536440.1">
    <property type="nucleotide sequence ID" value="NZ_JAHFVK010000002.1"/>
</dbReference>
<proteinExistence type="predicted"/>
<reference evidence="3 4" key="1">
    <citation type="submission" date="2021-05" db="EMBL/GenBank/DDBJ databases">
        <title>Croceibacterium sp. LX-88 genome sequence.</title>
        <authorList>
            <person name="Luo X."/>
        </authorList>
    </citation>
    <scope>NUCLEOTIDE SEQUENCE [LARGE SCALE GENOMIC DNA]</scope>
    <source>
        <strain evidence="3 4">LX-88</strain>
    </source>
</reference>
<name>A0ABS5W4Z8_9SPHN</name>
<sequence length="92" mass="9365">MATLSSVAKFLFPLAATCALAACGQDKTERTFTTDTQDKSGGELIVTEQDPNAVQVNTPDTPMTNVPPGETPSPTGTASPMATASPSPSPTP</sequence>
<feature type="compositionally biased region" description="Polar residues" evidence="1">
    <location>
        <begin position="49"/>
        <end position="64"/>
    </location>
</feature>
<evidence type="ECO:0000313" key="3">
    <source>
        <dbReference type="EMBL" id="MBT2134825.1"/>
    </source>
</evidence>
<feature type="compositionally biased region" description="Low complexity" evidence="1">
    <location>
        <begin position="72"/>
        <end position="86"/>
    </location>
</feature>
<comment type="caution">
    <text evidence="3">The sequence shown here is derived from an EMBL/GenBank/DDBJ whole genome shotgun (WGS) entry which is preliminary data.</text>
</comment>
<accession>A0ABS5W4Z8</accession>
<feature type="signal peptide" evidence="2">
    <location>
        <begin position="1"/>
        <end position="21"/>
    </location>
</feature>
<protein>
    <recommendedName>
        <fullName evidence="5">Lipoprotein</fullName>
    </recommendedName>
</protein>
<feature type="region of interest" description="Disordered" evidence="1">
    <location>
        <begin position="49"/>
        <end position="92"/>
    </location>
</feature>
<organism evidence="3 4">
    <name type="scientific">Croceibacterium selenioxidans</name>
    <dbReference type="NCBI Taxonomy" id="2838833"/>
    <lineage>
        <taxon>Bacteria</taxon>
        <taxon>Pseudomonadati</taxon>
        <taxon>Pseudomonadota</taxon>
        <taxon>Alphaproteobacteria</taxon>
        <taxon>Sphingomonadales</taxon>
        <taxon>Erythrobacteraceae</taxon>
        <taxon>Croceibacterium</taxon>
    </lineage>
</organism>